<dbReference type="EMBL" id="BARV01000439">
    <property type="protein sequence ID" value="GAH98427.1"/>
    <property type="molecule type" value="Genomic_DNA"/>
</dbReference>
<keyword evidence="1" id="KW-0472">Membrane</keyword>
<name>X1JWC8_9ZZZZ</name>
<evidence type="ECO:0000256" key="1">
    <source>
        <dbReference type="SAM" id="Phobius"/>
    </source>
</evidence>
<protein>
    <submittedName>
        <fullName evidence="2">Uncharacterized protein</fullName>
    </submittedName>
</protein>
<reference evidence="2" key="1">
    <citation type="journal article" date="2014" name="Front. Microbiol.">
        <title>High frequency of phylogenetically diverse reductive dehalogenase-homologous genes in deep subseafloor sedimentary metagenomes.</title>
        <authorList>
            <person name="Kawai M."/>
            <person name="Futagami T."/>
            <person name="Toyoda A."/>
            <person name="Takaki Y."/>
            <person name="Nishi S."/>
            <person name="Hori S."/>
            <person name="Arai W."/>
            <person name="Tsubouchi T."/>
            <person name="Morono Y."/>
            <person name="Uchiyama I."/>
            <person name="Ito T."/>
            <person name="Fujiyama A."/>
            <person name="Inagaki F."/>
            <person name="Takami H."/>
        </authorList>
    </citation>
    <scope>NUCLEOTIDE SEQUENCE</scope>
    <source>
        <strain evidence="2">Expedition CK06-06</strain>
    </source>
</reference>
<feature type="transmembrane region" description="Helical" evidence="1">
    <location>
        <begin position="30"/>
        <end position="51"/>
    </location>
</feature>
<sequence length="57" mass="6508">MWLSLFTFTGEDITSMLAYIGEVFTDVKPLVFVVLGILIALWVFNAIIRAITKREED</sequence>
<accession>X1JWC8</accession>
<comment type="caution">
    <text evidence="2">The sequence shown here is derived from an EMBL/GenBank/DDBJ whole genome shotgun (WGS) entry which is preliminary data.</text>
</comment>
<evidence type="ECO:0000313" key="2">
    <source>
        <dbReference type="EMBL" id="GAH98427.1"/>
    </source>
</evidence>
<keyword evidence="1" id="KW-0812">Transmembrane</keyword>
<dbReference type="AlphaFoldDB" id="X1JWC8"/>
<organism evidence="2">
    <name type="scientific">marine sediment metagenome</name>
    <dbReference type="NCBI Taxonomy" id="412755"/>
    <lineage>
        <taxon>unclassified sequences</taxon>
        <taxon>metagenomes</taxon>
        <taxon>ecological metagenomes</taxon>
    </lineage>
</organism>
<proteinExistence type="predicted"/>
<keyword evidence="1" id="KW-1133">Transmembrane helix</keyword>
<gene>
    <name evidence="2" type="ORF">S06H3_01689</name>
</gene>